<accession>A0A0F9P7K8</accession>
<name>A0A0F9P7K8_9ZZZZ</name>
<evidence type="ECO:0008006" key="2">
    <source>
        <dbReference type="Google" id="ProtNLM"/>
    </source>
</evidence>
<dbReference type="InterPro" id="IPR011050">
    <property type="entry name" value="Pectin_lyase_fold/virulence"/>
</dbReference>
<comment type="caution">
    <text evidence="1">The sequence shown here is derived from an EMBL/GenBank/DDBJ whole genome shotgun (WGS) entry which is preliminary data.</text>
</comment>
<sequence length="444" mass="47579">MTDGSDFRDLLKEIVAYKASLQVESGNAELYDIDSVTNGFDITTEFDDDTECVVTLKSAAVGATYTNYFNKGMRFTDILYVSPDGDGSDGSNWEKAYATFPAAYTAASDDVNDFTLIYVSPGTFDFAVTGGQAIAKNIAIEGAGIGVTIFKNTHATNTHVFTVSKPFYITNCTIYRMTTSHGIVLTSGAQPYIENILIDMGTEAAAAGTGLSITSVSHGIFKNINIKGDSATTTIGIDINTSSHNHFDVIDIDECAIGLIIQNVASDNNSFHHTDFHHNTLGIDINAGNNQHFEDVTFVGNTTNVDDEVGDSHWININGQFIVGSYPQDLVGVTVADGAANAYGTYVEIISAATNDGPFSIVGATLEAEDSGHHAIRLSADGGTTYFYEVNIDVAAAVAQRVALTLPTGTEFVFNKGTQITAAWKSSNGNSEVNLIWLQRQYMR</sequence>
<proteinExistence type="predicted"/>
<protein>
    <recommendedName>
        <fullName evidence="2">Right handed beta helix domain-containing protein</fullName>
    </recommendedName>
</protein>
<dbReference type="AlphaFoldDB" id="A0A0F9P7K8"/>
<dbReference type="Gene3D" id="2.160.20.10">
    <property type="entry name" value="Single-stranded right-handed beta-helix, Pectin lyase-like"/>
    <property type="match status" value="1"/>
</dbReference>
<evidence type="ECO:0000313" key="1">
    <source>
        <dbReference type="EMBL" id="KKM89402.1"/>
    </source>
</evidence>
<gene>
    <name evidence="1" type="ORF">LCGC14_1249070</name>
</gene>
<dbReference type="InterPro" id="IPR012334">
    <property type="entry name" value="Pectin_lyas_fold"/>
</dbReference>
<dbReference type="EMBL" id="LAZR01006821">
    <property type="protein sequence ID" value="KKM89402.1"/>
    <property type="molecule type" value="Genomic_DNA"/>
</dbReference>
<organism evidence="1">
    <name type="scientific">marine sediment metagenome</name>
    <dbReference type="NCBI Taxonomy" id="412755"/>
    <lineage>
        <taxon>unclassified sequences</taxon>
        <taxon>metagenomes</taxon>
        <taxon>ecological metagenomes</taxon>
    </lineage>
</organism>
<dbReference type="SUPFAM" id="SSF51126">
    <property type="entry name" value="Pectin lyase-like"/>
    <property type="match status" value="1"/>
</dbReference>
<reference evidence="1" key="1">
    <citation type="journal article" date="2015" name="Nature">
        <title>Complex archaea that bridge the gap between prokaryotes and eukaryotes.</title>
        <authorList>
            <person name="Spang A."/>
            <person name="Saw J.H."/>
            <person name="Jorgensen S.L."/>
            <person name="Zaremba-Niedzwiedzka K."/>
            <person name="Martijn J."/>
            <person name="Lind A.E."/>
            <person name="van Eijk R."/>
            <person name="Schleper C."/>
            <person name="Guy L."/>
            <person name="Ettema T.J."/>
        </authorList>
    </citation>
    <scope>NUCLEOTIDE SEQUENCE</scope>
</reference>